<dbReference type="SUPFAM" id="SSF101898">
    <property type="entry name" value="NHL repeat"/>
    <property type="match status" value="1"/>
</dbReference>
<reference evidence="2" key="1">
    <citation type="submission" date="2023-10" db="EMBL/GenBank/DDBJ databases">
        <authorList>
            <person name="Chen Y."/>
            <person name="Shah S."/>
            <person name="Dougan E. K."/>
            <person name="Thang M."/>
            <person name="Chan C."/>
        </authorList>
    </citation>
    <scope>NUCLEOTIDE SEQUENCE [LARGE SCALE GENOMIC DNA]</scope>
</reference>
<dbReference type="Proteomes" id="UP001189429">
    <property type="component" value="Unassembled WGS sequence"/>
</dbReference>
<dbReference type="InterPro" id="IPR001258">
    <property type="entry name" value="NHL_repeat"/>
</dbReference>
<protein>
    <recommendedName>
        <fullName evidence="4">Peptidylamidoglycolate lyase</fullName>
    </recommendedName>
</protein>
<gene>
    <name evidence="2" type="ORF">PCOR1329_LOCUS37699</name>
</gene>
<name>A0ABN9TC85_9DINO</name>
<dbReference type="Pfam" id="PF01436">
    <property type="entry name" value="NHL"/>
    <property type="match status" value="1"/>
</dbReference>
<keyword evidence="3" id="KW-1185">Reference proteome</keyword>
<evidence type="ECO:0000256" key="1">
    <source>
        <dbReference type="ARBA" id="ARBA00022737"/>
    </source>
</evidence>
<proteinExistence type="predicted"/>
<accession>A0ABN9TC85</accession>
<organism evidence="2 3">
    <name type="scientific">Prorocentrum cordatum</name>
    <dbReference type="NCBI Taxonomy" id="2364126"/>
    <lineage>
        <taxon>Eukaryota</taxon>
        <taxon>Sar</taxon>
        <taxon>Alveolata</taxon>
        <taxon>Dinophyceae</taxon>
        <taxon>Prorocentrales</taxon>
        <taxon>Prorocentraceae</taxon>
        <taxon>Prorocentrum</taxon>
    </lineage>
</organism>
<evidence type="ECO:0000313" key="3">
    <source>
        <dbReference type="Proteomes" id="UP001189429"/>
    </source>
</evidence>
<evidence type="ECO:0008006" key="4">
    <source>
        <dbReference type="Google" id="ProtNLM"/>
    </source>
</evidence>
<sequence>VLGRPGRAGDGGPAAAALLRSPCGVAVDAAAEVLFNAPDPVADTYNHAVRVVDLRSGLLSTLAGVLGAPGTAGDGGPAASARLYYPRGLAVDAGAQRLYVADSWNHAVRALDLRTGLLTTVAGSLGSFGRATTAGGTTSGDGRADRELLHAPAGVAVAAGAFEAELFVADAGNHVVRMVALVNNVSMLELG</sequence>
<evidence type="ECO:0000313" key="2">
    <source>
        <dbReference type="EMBL" id="CAK0843314.1"/>
    </source>
</evidence>
<comment type="caution">
    <text evidence="2">The sequence shown here is derived from an EMBL/GenBank/DDBJ whole genome shotgun (WGS) entry which is preliminary data.</text>
</comment>
<dbReference type="PANTHER" id="PTHR46388">
    <property type="entry name" value="NHL REPEAT-CONTAINING PROTEIN 2"/>
    <property type="match status" value="1"/>
</dbReference>
<dbReference type="PANTHER" id="PTHR46388:SF2">
    <property type="entry name" value="NHL REPEAT-CONTAINING PROTEIN 2"/>
    <property type="match status" value="1"/>
</dbReference>
<keyword evidence="1" id="KW-0677">Repeat</keyword>
<dbReference type="Gene3D" id="2.120.10.30">
    <property type="entry name" value="TolB, C-terminal domain"/>
    <property type="match status" value="1"/>
</dbReference>
<dbReference type="InterPro" id="IPR011042">
    <property type="entry name" value="6-blade_b-propeller_TolB-like"/>
</dbReference>
<feature type="non-terminal residue" evidence="2">
    <location>
        <position position="1"/>
    </location>
</feature>
<dbReference type="EMBL" id="CAUYUJ010014570">
    <property type="protein sequence ID" value="CAK0843314.1"/>
    <property type="molecule type" value="Genomic_DNA"/>
</dbReference>